<dbReference type="InterPro" id="IPR029058">
    <property type="entry name" value="AB_hydrolase_fold"/>
</dbReference>
<accession>A0ABY2UKM4</accession>
<dbReference type="InterPro" id="IPR002921">
    <property type="entry name" value="Fungal_lipase-type"/>
</dbReference>
<dbReference type="InterPro" id="IPR051218">
    <property type="entry name" value="Sec_MonoDiacylglyc_Lipase"/>
</dbReference>
<dbReference type="Proteomes" id="UP000306791">
    <property type="component" value="Unassembled WGS sequence"/>
</dbReference>
<dbReference type="EMBL" id="VANI01000004">
    <property type="protein sequence ID" value="TLM78970.1"/>
    <property type="molecule type" value="Genomic_DNA"/>
</dbReference>
<dbReference type="CDD" id="cd00519">
    <property type="entry name" value="Lipase_3"/>
    <property type="match status" value="1"/>
</dbReference>
<comment type="caution">
    <text evidence="2">The sequence shown here is derived from an EMBL/GenBank/DDBJ whole genome shotgun (WGS) entry which is preliminary data.</text>
</comment>
<organism evidence="2 3">
    <name type="scientific">Microbulbifer harenosus</name>
    <dbReference type="NCBI Taxonomy" id="2576840"/>
    <lineage>
        <taxon>Bacteria</taxon>
        <taxon>Pseudomonadati</taxon>
        <taxon>Pseudomonadota</taxon>
        <taxon>Gammaproteobacteria</taxon>
        <taxon>Cellvibrionales</taxon>
        <taxon>Microbulbiferaceae</taxon>
        <taxon>Microbulbifer</taxon>
    </lineage>
</organism>
<evidence type="ECO:0000313" key="2">
    <source>
        <dbReference type="EMBL" id="TLM78970.1"/>
    </source>
</evidence>
<dbReference type="SUPFAM" id="SSF53474">
    <property type="entry name" value="alpha/beta-Hydrolases"/>
    <property type="match status" value="1"/>
</dbReference>
<feature type="domain" description="Fungal lipase-type" evidence="1">
    <location>
        <begin position="82"/>
        <end position="207"/>
    </location>
</feature>
<gene>
    <name evidence="2" type="ORF">FDY93_02340</name>
</gene>
<reference evidence="2 3" key="1">
    <citation type="submission" date="2019-05" db="EMBL/GenBank/DDBJ databases">
        <title>Microbulbifer harenosus sp. nov., an alginate-degrading bacterium isolated from coastal sand.</title>
        <authorList>
            <person name="Huang H."/>
            <person name="Mo K."/>
            <person name="Bao S."/>
        </authorList>
    </citation>
    <scope>NUCLEOTIDE SEQUENCE [LARGE SCALE GENOMIC DNA]</scope>
    <source>
        <strain evidence="2 3">HB161719</strain>
    </source>
</reference>
<dbReference type="PANTHER" id="PTHR45856:SF24">
    <property type="entry name" value="FUNGAL LIPASE-LIKE DOMAIN-CONTAINING PROTEIN"/>
    <property type="match status" value="1"/>
</dbReference>
<sequence>MMSELDPNFAARLASGVYAVKNEKTRGAFHTAFKNYLELGEDKKLQNTGLTGKTGGILLQTSHMMAVAAEGKSGSSYQDQAIIAIKGTASLMDGLTDLNAGLKSAKTGGMVHQGFLSAFNSFVDQLPQFSTNIHTIHCVGHSLGGALATLTADWLKSHSGRQVKLYTFGSPRVGLEYYASKTGRRIGASNIYRVYHQTDPVPMVPTWPFFHVPDGGEGDFLLPSGLHLKPWEFHSMDRYAKSTRGEDNQPLDWPKLKSRRPQDFLDSSIEAWLKAEGVISFSLNTARLLSAAILWVVKKLVNLTGIAVVMAGSTTFTLLDRLAMLMNKGLQLAEDISIWVLRLIRRMAQMLGIALRDGAEMTLHFIRQVFIQAHHAVSELVRQAGRTLH</sequence>
<name>A0ABY2UKM4_9GAMM</name>
<dbReference type="Gene3D" id="3.40.50.1820">
    <property type="entry name" value="alpha/beta hydrolase"/>
    <property type="match status" value="1"/>
</dbReference>
<dbReference type="Pfam" id="PF01764">
    <property type="entry name" value="Lipase_3"/>
    <property type="match status" value="1"/>
</dbReference>
<dbReference type="PANTHER" id="PTHR45856">
    <property type="entry name" value="ALPHA/BETA-HYDROLASES SUPERFAMILY PROTEIN"/>
    <property type="match status" value="1"/>
</dbReference>
<dbReference type="RefSeq" id="WP_138234147.1">
    <property type="nucleotide sequence ID" value="NZ_CP185860.1"/>
</dbReference>
<protein>
    <submittedName>
        <fullName evidence="2">Lipase family protein</fullName>
    </submittedName>
</protein>
<keyword evidence="3" id="KW-1185">Reference proteome</keyword>
<evidence type="ECO:0000313" key="3">
    <source>
        <dbReference type="Proteomes" id="UP000306791"/>
    </source>
</evidence>
<proteinExistence type="predicted"/>
<evidence type="ECO:0000259" key="1">
    <source>
        <dbReference type="Pfam" id="PF01764"/>
    </source>
</evidence>